<sequence>MKKAVLAIVAILIILVVRLWFGIYLHDEFGETHLFLKHRPTWKWEFYSPLGMSDLRIEDLPKEKRNEQLLFEEFVSSRGMSR</sequence>
<dbReference type="Proteomes" id="UP001207228">
    <property type="component" value="Unassembled WGS sequence"/>
</dbReference>
<proteinExistence type="predicted"/>
<reference evidence="1 2" key="1">
    <citation type="submission" date="2022-11" db="EMBL/GenBank/DDBJ databases">
        <title>The characterization of three novel Bacteroidetes species and genomic analysis of their roles in tidal elemental geochemical cycles.</title>
        <authorList>
            <person name="Ma K.-J."/>
        </authorList>
    </citation>
    <scope>NUCLEOTIDE SEQUENCE [LARGE SCALE GENOMIC DNA]</scope>
    <source>
        <strain evidence="1 2">M82</strain>
    </source>
</reference>
<accession>A0ABT3RBY2</accession>
<evidence type="ECO:0000313" key="1">
    <source>
        <dbReference type="EMBL" id="MCX2738913.1"/>
    </source>
</evidence>
<name>A0ABT3RBY2_9BACT</name>
<dbReference type="EMBL" id="JAPFQO010000001">
    <property type="protein sequence ID" value="MCX2738913.1"/>
    <property type="molecule type" value="Genomic_DNA"/>
</dbReference>
<protein>
    <submittedName>
        <fullName evidence="1">Uncharacterized protein</fullName>
    </submittedName>
</protein>
<organism evidence="1 2">
    <name type="scientific">Pontibacter anaerobius</name>
    <dbReference type="NCBI Taxonomy" id="2993940"/>
    <lineage>
        <taxon>Bacteria</taxon>
        <taxon>Pseudomonadati</taxon>
        <taxon>Bacteroidota</taxon>
        <taxon>Cytophagia</taxon>
        <taxon>Cytophagales</taxon>
        <taxon>Hymenobacteraceae</taxon>
        <taxon>Pontibacter</taxon>
    </lineage>
</organism>
<dbReference type="RefSeq" id="WP_266050958.1">
    <property type="nucleotide sequence ID" value="NZ_JAPFQO010000001.1"/>
</dbReference>
<comment type="caution">
    <text evidence="1">The sequence shown here is derived from an EMBL/GenBank/DDBJ whole genome shotgun (WGS) entry which is preliminary data.</text>
</comment>
<keyword evidence="2" id="KW-1185">Reference proteome</keyword>
<gene>
    <name evidence="1" type="ORF">OO017_03060</name>
</gene>
<evidence type="ECO:0000313" key="2">
    <source>
        <dbReference type="Proteomes" id="UP001207228"/>
    </source>
</evidence>